<reference evidence="1" key="1">
    <citation type="submission" date="2022-02" db="EMBL/GenBank/DDBJ databases">
        <title>Coral-associated bacteria.</title>
        <authorList>
            <person name="Tang K."/>
            <person name="Wang X."/>
        </authorList>
    </citation>
    <scope>NUCLEOTIDE SEQUENCE</scope>
    <source>
        <strain evidence="1">SCSIO 43006</strain>
    </source>
</reference>
<dbReference type="InterPro" id="IPR024406">
    <property type="entry name" value="TAC-10"/>
</dbReference>
<evidence type="ECO:0000313" key="2">
    <source>
        <dbReference type="Proteomes" id="UP001055658"/>
    </source>
</evidence>
<proteinExistence type="predicted"/>
<sequence>MADITKAVEDGSVEDSNTQTIKLIIAGEEFSFLVTRADYNKYVNSLVPNSKVAPSHNFLVATVSDEGKTSLLNILSSSPGSEIAITGEVLAEYMPDLAITVKKPKKKQNK</sequence>
<dbReference type="Pfam" id="PF10963">
    <property type="entry name" value="Phage_TAC_10"/>
    <property type="match status" value="1"/>
</dbReference>
<dbReference type="Proteomes" id="UP001055658">
    <property type="component" value="Chromosome"/>
</dbReference>
<name>A0ABY4V661_9GAMM</name>
<keyword evidence="2" id="KW-1185">Reference proteome</keyword>
<organism evidence="1 2">
    <name type="scientific">Microbulbifer variabilis</name>
    <dbReference type="NCBI Taxonomy" id="266805"/>
    <lineage>
        <taxon>Bacteria</taxon>
        <taxon>Pseudomonadati</taxon>
        <taxon>Pseudomonadota</taxon>
        <taxon>Gammaproteobacteria</taxon>
        <taxon>Cellvibrionales</taxon>
        <taxon>Microbulbiferaceae</taxon>
        <taxon>Microbulbifer</taxon>
    </lineage>
</organism>
<evidence type="ECO:0000313" key="1">
    <source>
        <dbReference type="EMBL" id="USD19765.1"/>
    </source>
</evidence>
<gene>
    <name evidence="1" type="ORF">MJO52_11795</name>
</gene>
<accession>A0ABY4V661</accession>
<dbReference type="EMBL" id="CP092418">
    <property type="protein sequence ID" value="USD19765.1"/>
    <property type="molecule type" value="Genomic_DNA"/>
</dbReference>
<dbReference type="RefSeq" id="WP_252081859.1">
    <property type="nucleotide sequence ID" value="NZ_CP092418.1"/>
</dbReference>
<protein>
    <submittedName>
        <fullName evidence="1">Phage tail assembly chaperone</fullName>
    </submittedName>
</protein>